<dbReference type="AlphaFoldDB" id="A0A7E4ZYM7"/>
<protein>
    <submittedName>
        <fullName evidence="3">Zpr1 domain-containing protein</fullName>
    </submittedName>
</protein>
<dbReference type="WBParaSite" id="Pan_g3847.t1">
    <property type="protein sequence ID" value="Pan_g3847.t1"/>
    <property type="gene ID" value="Pan_g3847"/>
</dbReference>
<evidence type="ECO:0000313" key="2">
    <source>
        <dbReference type="Proteomes" id="UP000492821"/>
    </source>
</evidence>
<keyword evidence="2" id="KW-1185">Reference proteome</keyword>
<name>A0A7E4ZYM7_PANRE</name>
<sequence length="153" mass="16593">MLSTYSISQSKTKHIKTAQYSLLDRSVRITREQLANTNLTSPPPSPGADKSVFVEVVDKAINETMALAKTPVLRIGATVAVPNSTCEELTVPFAPSKQNVIDSLIKEFEHQSESDITGSSDEESEHGSTGAWSIASTGLEKLEITVKLFMEPL</sequence>
<evidence type="ECO:0000313" key="3">
    <source>
        <dbReference type="WBParaSite" id="Pan_g3847.t1"/>
    </source>
</evidence>
<accession>A0A7E4ZYM7</accession>
<dbReference type="Proteomes" id="UP000492821">
    <property type="component" value="Unassembled WGS sequence"/>
</dbReference>
<organism evidence="2 3">
    <name type="scientific">Panagrellus redivivus</name>
    <name type="common">Microworm</name>
    <dbReference type="NCBI Taxonomy" id="6233"/>
    <lineage>
        <taxon>Eukaryota</taxon>
        <taxon>Metazoa</taxon>
        <taxon>Ecdysozoa</taxon>
        <taxon>Nematoda</taxon>
        <taxon>Chromadorea</taxon>
        <taxon>Rhabditida</taxon>
        <taxon>Tylenchina</taxon>
        <taxon>Panagrolaimomorpha</taxon>
        <taxon>Panagrolaimoidea</taxon>
        <taxon>Panagrolaimidae</taxon>
        <taxon>Panagrellus</taxon>
    </lineage>
</organism>
<proteinExistence type="predicted"/>
<feature type="region of interest" description="Disordered" evidence="1">
    <location>
        <begin position="111"/>
        <end position="132"/>
    </location>
</feature>
<evidence type="ECO:0000256" key="1">
    <source>
        <dbReference type="SAM" id="MobiDB-lite"/>
    </source>
</evidence>
<reference evidence="2" key="1">
    <citation type="journal article" date="2013" name="Genetics">
        <title>The draft genome and transcriptome of Panagrellus redivivus are shaped by the harsh demands of a free-living lifestyle.</title>
        <authorList>
            <person name="Srinivasan J."/>
            <person name="Dillman A.R."/>
            <person name="Macchietto M.G."/>
            <person name="Heikkinen L."/>
            <person name="Lakso M."/>
            <person name="Fracchia K.M."/>
            <person name="Antoshechkin I."/>
            <person name="Mortazavi A."/>
            <person name="Wong G."/>
            <person name="Sternberg P.W."/>
        </authorList>
    </citation>
    <scope>NUCLEOTIDE SEQUENCE [LARGE SCALE GENOMIC DNA]</scope>
    <source>
        <strain evidence="2">MT8872</strain>
    </source>
</reference>
<reference evidence="3" key="2">
    <citation type="submission" date="2020-10" db="UniProtKB">
        <authorList>
            <consortium name="WormBaseParasite"/>
        </authorList>
    </citation>
    <scope>IDENTIFICATION</scope>
</reference>